<comment type="subcellular location">
    <subcellularLocation>
        <location evidence="1">Mitochondrion</location>
    </subcellularLocation>
</comment>
<evidence type="ECO:0000313" key="10">
    <source>
        <dbReference type="Proteomes" id="UP000015101"/>
    </source>
</evidence>
<dbReference type="EMBL" id="AMQM01002209">
    <property type="status" value="NOT_ANNOTATED_CDS"/>
    <property type="molecule type" value="Genomic_DNA"/>
</dbReference>
<accession>T1G0E9</accession>
<dbReference type="KEGG" id="hro:HELRODRAFT_70952"/>
<dbReference type="EMBL" id="AMQM01002210">
    <property type="status" value="NOT_ANNOTATED_CDS"/>
    <property type="molecule type" value="Genomic_DNA"/>
</dbReference>
<dbReference type="EnsemblMetazoa" id="HelroT70952">
    <property type="protein sequence ID" value="HelroP70952"/>
    <property type="gene ID" value="HelroG70952"/>
</dbReference>
<dbReference type="InterPro" id="IPR018948">
    <property type="entry name" value="GTP-bd_TrmE_N"/>
</dbReference>
<dbReference type="NCBIfam" id="TIGR00231">
    <property type="entry name" value="small_GTP"/>
    <property type="match status" value="1"/>
</dbReference>
<organism evidence="9 10">
    <name type="scientific">Helobdella robusta</name>
    <name type="common">Californian leech</name>
    <dbReference type="NCBI Taxonomy" id="6412"/>
    <lineage>
        <taxon>Eukaryota</taxon>
        <taxon>Metazoa</taxon>
        <taxon>Spiralia</taxon>
        <taxon>Lophotrochozoa</taxon>
        <taxon>Annelida</taxon>
        <taxon>Clitellata</taxon>
        <taxon>Hirudinea</taxon>
        <taxon>Rhynchobdellida</taxon>
        <taxon>Glossiphoniidae</taxon>
        <taxon>Helobdella</taxon>
    </lineage>
</organism>
<dbReference type="AlphaFoldDB" id="T1G0E9"/>
<dbReference type="InterPro" id="IPR025867">
    <property type="entry name" value="MnmE_helical"/>
</dbReference>
<dbReference type="Pfam" id="PF10396">
    <property type="entry name" value="TrmE_N"/>
    <property type="match status" value="1"/>
</dbReference>
<dbReference type="FunCoup" id="T1G0E9">
    <property type="interactions" value="1229"/>
</dbReference>
<dbReference type="InterPro" id="IPR005225">
    <property type="entry name" value="Small_GTP-bd"/>
</dbReference>
<dbReference type="RefSeq" id="XP_009031196.1">
    <property type="nucleotide sequence ID" value="XM_009032948.1"/>
</dbReference>
<dbReference type="CTD" id="20214547"/>
<dbReference type="HOGENOM" id="CLU_019624_4_0_1"/>
<dbReference type="CDD" id="cd14858">
    <property type="entry name" value="TrmE_N"/>
    <property type="match status" value="1"/>
</dbReference>
<evidence type="ECO:0008006" key="11">
    <source>
        <dbReference type="Google" id="ProtNLM"/>
    </source>
</evidence>
<evidence type="ECO:0000313" key="9">
    <source>
        <dbReference type="EnsemblMetazoa" id="HelroP70952"/>
    </source>
</evidence>
<dbReference type="SUPFAM" id="SSF103025">
    <property type="entry name" value="Folate-binding domain"/>
    <property type="match status" value="1"/>
</dbReference>
<dbReference type="GeneID" id="20214547"/>
<reference evidence="9" key="3">
    <citation type="submission" date="2015-06" db="UniProtKB">
        <authorList>
            <consortium name="EnsemblMetazoa"/>
        </authorList>
    </citation>
    <scope>IDENTIFICATION</scope>
</reference>
<evidence type="ECO:0000259" key="6">
    <source>
        <dbReference type="Pfam" id="PF10396"/>
    </source>
</evidence>
<dbReference type="PANTHER" id="PTHR42714:SF2">
    <property type="entry name" value="TRNA MODIFICATION GTPASE GTPBP3, MITOCHONDRIAL"/>
    <property type="match status" value="1"/>
</dbReference>
<dbReference type="FunFam" id="3.30.1360.120:FF:000007">
    <property type="entry name" value="tRNA modification GTPase GTPBP3, mitochondrial"/>
    <property type="match status" value="1"/>
</dbReference>
<reference evidence="10" key="1">
    <citation type="submission" date="2012-12" db="EMBL/GenBank/DDBJ databases">
        <authorList>
            <person name="Hellsten U."/>
            <person name="Grimwood J."/>
            <person name="Chapman J.A."/>
            <person name="Shapiro H."/>
            <person name="Aerts A."/>
            <person name="Otillar R.P."/>
            <person name="Terry A.Y."/>
            <person name="Boore J.L."/>
            <person name="Simakov O."/>
            <person name="Marletaz F."/>
            <person name="Cho S.-J."/>
            <person name="Edsinger-Gonzales E."/>
            <person name="Havlak P."/>
            <person name="Kuo D.-H."/>
            <person name="Larsson T."/>
            <person name="Lv J."/>
            <person name="Arendt D."/>
            <person name="Savage R."/>
            <person name="Osoegawa K."/>
            <person name="de Jong P."/>
            <person name="Lindberg D.R."/>
            <person name="Seaver E.C."/>
            <person name="Weisblat D.A."/>
            <person name="Putnam N.H."/>
            <person name="Grigoriev I.V."/>
            <person name="Rokhsar D.S."/>
        </authorList>
    </citation>
    <scope>NUCLEOTIDE SEQUENCE</scope>
</reference>
<dbReference type="Gene3D" id="3.40.50.300">
    <property type="entry name" value="P-loop containing nucleotide triphosphate hydrolases"/>
    <property type="match status" value="1"/>
</dbReference>
<keyword evidence="10" id="KW-1185">Reference proteome</keyword>
<dbReference type="SUPFAM" id="SSF116878">
    <property type="entry name" value="TrmE connector domain"/>
    <property type="match status" value="1"/>
</dbReference>
<dbReference type="InParanoid" id="T1G0E9"/>
<dbReference type="InterPro" id="IPR027266">
    <property type="entry name" value="TrmE/GcvT-like"/>
</dbReference>
<dbReference type="eggNOG" id="KOG1191">
    <property type="taxonomic scope" value="Eukaryota"/>
</dbReference>
<proteinExistence type="inferred from homology"/>
<keyword evidence="4" id="KW-0547">Nucleotide-binding</keyword>
<dbReference type="Proteomes" id="UP000015101">
    <property type="component" value="Unassembled WGS sequence"/>
</dbReference>
<evidence type="ECO:0000259" key="7">
    <source>
        <dbReference type="Pfam" id="PF12631"/>
    </source>
</evidence>
<dbReference type="GO" id="GO:0008033">
    <property type="term" value="P:tRNA processing"/>
    <property type="evidence" value="ECO:0007669"/>
    <property type="project" value="UniProtKB-KW"/>
</dbReference>
<dbReference type="OMA" id="CTIFAMS"/>
<gene>
    <name evidence="9" type="primary">20214547</name>
    <name evidence="8" type="ORF">HELRODRAFT_70952</name>
</gene>
<evidence type="ECO:0000313" key="8">
    <source>
        <dbReference type="EMBL" id="ESN90286.1"/>
    </source>
</evidence>
<dbReference type="EMBL" id="KB097753">
    <property type="protein sequence ID" value="ESN90286.1"/>
    <property type="molecule type" value="Genomic_DNA"/>
</dbReference>
<evidence type="ECO:0000256" key="2">
    <source>
        <dbReference type="ARBA" id="ARBA00011043"/>
    </source>
</evidence>
<feature type="domain" description="GTP-binding protein TrmE N-terminal" evidence="6">
    <location>
        <begin position="28"/>
        <end position="148"/>
    </location>
</feature>
<dbReference type="Gene3D" id="1.20.120.430">
    <property type="entry name" value="tRNA modification GTPase MnmE domain 2"/>
    <property type="match status" value="1"/>
</dbReference>
<dbReference type="STRING" id="6412.T1G0E9"/>
<evidence type="ECO:0000256" key="1">
    <source>
        <dbReference type="ARBA" id="ARBA00004173"/>
    </source>
</evidence>
<reference evidence="8 10" key="2">
    <citation type="journal article" date="2013" name="Nature">
        <title>Insights into bilaterian evolution from three spiralian genomes.</title>
        <authorList>
            <person name="Simakov O."/>
            <person name="Marletaz F."/>
            <person name="Cho S.J."/>
            <person name="Edsinger-Gonzales E."/>
            <person name="Havlak P."/>
            <person name="Hellsten U."/>
            <person name="Kuo D.H."/>
            <person name="Larsson T."/>
            <person name="Lv J."/>
            <person name="Arendt D."/>
            <person name="Savage R."/>
            <person name="Osoegawa K."/>
            <person name="de Jong P."/>
            <person name="Grimwood J."/>
            <person name="Chapman J.A."/>
            <person name="Shapiro H."/>
            <person name="Aerts A."/>
            <person name="Otillar R.P."/>
            <person name="Terry A.Y."/>
            <person name="Boore J.L."/>
            <person name="Grigoriev I.V."/>
            <person name="Lindberg D.R."/>
            <person name="Seaver E.C."/>
            <person name="Weisblat D.A."/>
            <person name="Putnam N.H."/>
            <person name="Rokhsar D.S."/>
        </authorList>
    </citation>
    <scope>NUCLEOTIDE SEQUENCE</scope>
</reference>
<dbReference type="PANTHER" id="PTHR42714">
    <property type="entry name" value="TRNA MODIFICATION GTPASE GTPBP3"/>
    <property type="match status" value="1"/>
</dbReference>
<dbReference type="OrthoDB" id="188276at2759"/>
<name>T1G0E9_HELRO</name>
<dbReference type="Gene3D" id="3.30.1360.120">
    <property type="entry name" value="Probable tRNA modification gtpase trme, domain 1"/>
    <property type="match status" value="1"/>
</dbReference>
<sequence length="318" mass="35119">MIFRTSLTLAGTSFLKNIIRNGSGKSSTIFSLCSGHGKCGVSVFRISGPDALSAIKSMTKINTRSSTLTKKAVFYAKILHSRTQKQIDQGIVLWFPGPNSFTGEDVCELQTHGGPAIAKLILSSLSSLQKFRPALPGEFIRRSFENSKIDLTQVEGLHDLINAETSEQHSLALNMYNGQLKETYTNWSNTLLKNLAYLEALVDFGEEDNLDENIYNKAIQSVTCLHAEVANHLNDSRIYEQIRDGVKVCIIGKSNVGKSSLLNALCNEKYIFVSGTTRDIIEVTVNVDGYMLVVSDTAGMRETVDKVERLGIERAVDW</sequence>
<dbReference type="GO" id="GO:0005739">
    <property type="term" value="C:mitochondrion"/>
    <property type="evidence" value="ECO:0007669"/>
    <property type="project" value="UniProtKB-SubCell"/>
</dbReference>
<dbReference type="Pfam" id="PF12631">
    <property type="entry name" value="MnmE_helical"/>
    <property type="match status" value="1"/>
</dbReference>
<evidence type="ECO:0000256" key="4">
    <source>
        <dbReference type="ARBA" id="ARBA00022741"/>
    </source>
</evidence>
<protein>
    <recommendedName>
        <fullName evidence="11">TrmE-type G domain-containing protein</fullName>
    </recommendedName>
</protein>
<dbReference type="InterPro" id="IPR027417">
    <property type="entry name" value="P-loop_NTPase"/>
</dbReference>
<dbReference type="InterPro" id="IPR027368">
    <property type="entry name" value="MnmE_dom2"/>
</dbReference>
<comment type="similarity">
    <text evidence="2">Belongs to the TRAFAC class TrmE-Era-EngA-EngB-Septin-like GTPase superfamily. TrmE GTPase family.</text>
</comment>
<evidence type="ECO:0000256" key="3">
    <source>
        <dbReference type="ARBA" id="ARBA00022694"/>
    </source>
</evidence>
<keyword evidence="5" id="KW-0342">GTP-binding</keyword>
<keyword evidence="3" id="KW-0819">tRNA processing</keyword>
<feature type="domain" description="MnmE helical" evidence="7">
    <location>
        <begin position="151"/>
        <end position="279"/>
    </location>
</feature>
<dbReference type="GO" id="GO:0005525">
    <property type="term" value="F:GTP binding"/>
    <property type="evidence" value="ECO:0007669"/>
    <property type="project" value="UniProtKB-KW"/>
</dbReference>
<evidence type="ECO:0000256" key="5">
    <source>
        <dbReference type="ARBA" id="ARBA00023134"/>
    </source>
</evidence>